<dbReference type="PROSITE" id="PS01173">
    <property type="entry name" value="LIPASE_GDXG_HIS"/>
    <property type="match status" value="1"/>
</dbReference>
<dbReference type="EC" id="3.1.1.-" evidence="7"/>
<comment type="similarity">
    <text evidence="2">Belongs to the 'GDXG' lipolytic enzyme family.</text>
</comment>
<feature type="chain" id="PRO_5040530771" description="Carboxylic ester hydrolase" evidence="7">
    <location>
        <begin position="28"/>
        <end position="548"/>
    </location>
</feature>
<dbReference type="InterPro" id="IPR002168">
    <property type="entry name" value="Lipase_GDXG_HIS_AS"/>
</dbReference>
<dbReference type="Proteomes" id="UP001153712">
    <property type="component" value="Chromosome 1"/>
</dbReference>
<accession>A0A9P0GL33</accession>
<keyword evidence="7" id="KW-0732">Signal</keyword>
<keyword evidence="5" id="KW-1015">Disulfide bond</keyword>
<evidence type="ECO:0000313" key="9">
    <source>
        <dbReference type="EMBL" id="CAH1141795.1"/>
    </source>
</evidence>
<evidence type="ECO:0000256" key="4">
    <source>
        <dbReference type="ARBA" id="ARBA00022801"/>
    </source>
</evidence>
<dbReference type="OrthoDB" id="19653at2759"/>
<dbReference type="InterPro" id="IPR029058">
    <property type="entry name" value="AB_hydrolase_fold"/>
</dbReference>
<dbReference type="InterPro" id="IPR050309">
    <property type="entry name" value="Type-B_Carboxylest/Lipase"/>
</dbReference>
<dbReference type="EMBL" id="OU900094">
    <property type="protein sequence ID" value="CAH1141795.1"/>
    <property type="molecule type" value="Genomic_DNA"/>
</dbReference>
<keyword evidence="3" id="KW-0719">Serine esterase</keyword>
<keyword evidence="10" id="KW-1185">Reference proteome</keyword>
<gene>
    <name evidence="9" type="ORF">PHYEVI_LOCUS1066</name>
</gene>
<reference evidence="9" key="1">
    <citation type="submission" date="2022-01" db="EMBL/GenBank/DDBJ databases">
        <authorList>
            <person name="King R."/>
        </authorList>
    </citation>
    <scope>NUCLEOTIDE SEQUENCE</scope>
</reference>
<dbReference type="Gene3D" id="3.40.50.1820">
    <property type="entry name" value="alpha/beta hydrolase"/>
    <property type="match status" value="1"/>
</dbReference>
<proteinExistence type="inferred from homology"/>
<keyword evidence="4 7" id="KW-0378">Hydrolase</keyword>
<dbReference type="PROSITE" id="PS00122">
    <property type="entry name" value="CARBOXYLESTERASE_B_1"/>
    <property type="match status" value="1"/>
</dbReference>
<dbReference type="GO" id="GO:0052689">
    <property type="term" value="F:carboxylic ester hydrolase activity"/>
    <property type="evidence" value="ECO:0007669"/>
    <property type="project" value="UniProtKB-KW"/>
</dbReference>
<protein>
    <recommendedName>
        <fullName evidence="7">Carboxylic ester hydrolase</fullName>
        <ecNumber evidence="7">3.1.1.-</ecNumber>
    </recommendedName>
</protein>
<evidence type="ECO:0000256" key="2">
    <source>
        <dbReference type="ARBA" id="ARBA00010515"/>
    </source>
</evidence>
<dbReference type="SUPFAM" id="SSF53474">
    <property type="entry name" value="alpha/beta-Hydrolases"/>
    <property type="match status" value="1"/>
</dbReference>
<evidence type="ECO:0000256" key="3">
    <source>
        <dbReference type="ARBA" id="ARBA00022487"/>
    </source>
</evidence>
<evidence type="ECO:0000256" key="6">
    <source>
        <dbReference type="ARBA" id="ARBA00023180"/>
    </source>
</evidence>
<evidence type="ECO:0000259" key="8">
    <source>
        <dbReference type="Pfam" id="PF00135"/>
    </source>
</evidence>
<dbReference type="InterPro" id="IPR002018">
    <property type="entry name" value="CarbesteraseB"/>
</dbReference>
<name>A0A9P0GL33_PHYSR</name>
<dbReference type="AlphaFoldDB" id="A0A9P0GL33"/>
<sequence>MCKPHDFKMSRYSVLFVLLFHFNVIFCLDDDGPIIQLEKGKIQGIIRKSESGNNYYAFQEIPYAAPPVGANRYQLIKEPEPWEGILPTKKNTKICYQVTSRHKDLEISEDCLYMNIYSPDISGKKLLPVLLWVHGGGFTAESSTFEYSGPKYIMDHGVVVVTFNYRLGPFGFIGTDDGVIPLNLGLKDQRFAIEWVSKNVHLFGGDPKQVTLVGESAGSVAVGYHMISQKPEEDLFRAAIMQSGTPASALLKQSDSTENAFKLGRKINKGFTSDNTTELLQLLQNAKAEDILATSITGAVSVEKEGLFSHLGYQAFIDKKYKKIPVLIGFNSEEWLFLAEYENKTLMKSIDNDPTLLIPSRVNIHNDMKPKLGEFIKEIYTNNQSFENYYGGYIRYSTDELFIMGTCKQVELSCEDTPYYLYQFAYKGKLGGSIDLIPPPGAERVAHAEDLHYFWDDTTNEDLSKFPLEDQLMLHRYTKMWTNFIKYSNPTPEKDPLLQNFTWLPSEPNTLRYMNINSTFEMLQHPKKYKEIKQELEKYILPPFDSYW</sequence>
<keyword evidence="6" id="KW-0325">Glycoprotein</keyword>
<dbReference type="PANTHER" id="PTHR11559">
    <property type="entry name" value="CARBOXYLESTERASE"/>
    <property type="match status" value="1"/>
</dbReference>
<evidence type="ECO:0000256" key="1">
    <source>
        <dbReference type="ARBA" id="ARBA00005964"/>
    </source>
</evidence>
<evidence type="ECO:0000256" key="5">
    <source>
        <dbReference type="ARBA" id="ARBA00023157"/>
    </source>
</evidence>
<comment type="similarity">
    <text evidence="1 7">Belongs to the type-B carboxylesterase/lipase family.</text>
</comment>
<evidence type="ECO:0000313" key="10">
    <source>
        <dbReference type="Proteomes" id="UP001153712"/>
    </source>
</evidence>
<organism evidence="9 10">
    <name type="scientific">Phyllotreta striolata</name>
    <name type="common">Striped flea beetle</name>
    <name type="synonym">Crioceris striolata</name>
    <dbReference type="NCBI Taxonomy" id="444603"/>
    <lineage>
        <taxon>Eukaryota</taxon>
        <taxon>Metazoa</taxon>
        <taxon>Ecdysozoa</taxon>
        <taxon>Arthropoda</taxon>
        <taxon>Hexapoda</taxon>
        <taxon>Insecta</taxon>
        <taxon>Pterygota</taxon>
        <taxon>Neoptera</taxon>
        <taxon>Endopterygota</taxon>
        <taxon>Coleoptera</taxon>
        <taxon>Polyphaga</taxon>
        <taxon>Cucujiformia</taxon>
        <taxon>Chrysomeloidea</taxon>
        <taxon>Chrysomelidae</taxon>
        <taxon>Galerucinae</taxon>
        <taxon>Alticini</taxon>
        <taxon>Phyllotreta</taxon>
    </lineage>
</organism>
<dbReference type="Pfam" id="PF00135">
    <property type="entry name" value="COesterase"/>
    <property type="match status" value="1"/>
</dbReference>
<dbReference type="InterPro" id="IPR019826">
    <property type="entry name" value="Carboxylesterase_B_AS"/>
</dbReference>
<evidence type="ECO:0000256" key="7">
    <source>
        <dbReference type="RuleBase" id="RU361235"/>
    </source>
</evidence>
<feature type="signal peptide" evidence="7">
    <location>
        <begin position="1"/>
        <end position="27"/>
    </location>
</feature>
<feature type="domain" description="Carboxylesterase type B" evidence="8">
    <location>
        <begin position="32"/>
        <end position="527"/>
    </location>
</feature>